<protein>
    <submittedName>
        <fullName evidence="1">Uncharacterized protein</fullName>
    </submittedName>
</protein>
<sequence length="73" mass="8699">MLYMKQAYFHQINKKKNLSPAFQTTEKLEKRKPLIRGRRRALLQMMKVISLSLDKWFQKTGEEEDLTIAVRSS</sequence>
<name>A0AAV7GM00_DENCH</name>
<accession>A0AAV7GM00</accession>
<evidence type="ECO:0000313" key="1">
    <source>
        <dbReference type="EMBL" id="KAH0456653.1"/>
    </source>
</evidence>
<keyword evidence="2" id="KW-1185">Reference proteome</keyword>
<dbReference type="Proteomes" id="UP000775213">
    <property type="component" value="Unassembled WGS sequence"/>
</dbReference>
<organism evidence="1 2">
    <name type="scientific">Dendrobium chrysotoxum</name>
    <name type="common">Orchid</name>
    <dbReference type="NCBI Taxonomy" id="161865"/>
    <lineage>
        <taxon>Eukaryota</taxon>
        <taxon>Viridiplantae</taxon>
        <taxon>Streptophyta</taxon>
        <taxon>Embryophyta</taxon>
        <taxon>Tracheophyta</taxon>
        <taxon>Spermatophyta</taxon>
        <taxon>Magnoliopsida</taxon>
        <taxon>Liliopsida</taxon>
        <taxon>Asparagales</taxon>
        <taxon>Orchidaceae</taxon>
        <taxon>Epidendroideae</taxon>
        <taxon>Malaxideae</taxon>
        <taxon>Dendrobiinae</taxon>
        <taxon>Dendrobium</taxon>
    </lineage>
</organism>
<reference evidence="1 2" key="1">
    <citation type="journal article" date="2021" name="Hortic Res">
        <title>Chromosome-scale assembly of the Dendrobium chrysotoxum genome enhances the understanding of orchid evolution.</title>
        <authorList>
            <person name="Zhang Y."/>
            <person name="Zhang G.Q."/>
            <person name="Zhang D."/>
            <person name="Liu X.D."/>
            <person name="Xu X.Y."/>
            <person name="Sun W.H."/>
            <person name="Yu X."/>
            <person name="Zhu X."/>
            <person name="Wang Z.W."/>
            <person name="Zhao X."/>
            <person name="Zhong W.Y."/>
            <person name="Chen H."/>
            <person name="Yin W.L."/>
            <person name="Huang T."/>
            <person name="Niu S.C."/>
            <person name="Liu Z.J."/>
        </authorList>
    </citation>
    <scope>NUCLEOTIDE SEQUENCE [LARGE SCALE GENOMIC DNA]</scope>
    <source>
        <strain evidence="1">Lindl</strain>
    </source>
</reference>
<gene>
    <name evidence="1" type="ORF">IEQ34_014560</name>
</gene>
<dbReference type="EMBL" id="JAGFBR010000013">
    <property type="protein sequence ID" value="KAH0456653.1"/>
    <property type="molecule type" value="Genomic_DNA"/>
</dbReference>
<evidence type="ECO:0000313" key="2">
    <source>
        <dbReference type="Proteomes" id="UP000775213"/>
    </source>
</evidence>
<dbReference type="AlphaFoldDB" id="A0AAV7GM00"/>
<comment type="caution">
    <text evidence="1">The sequence shown here is derived from an EMBL/GenBank/DDBJ whole genome shotgun (WGS) entry which is preliminary data.</text>
</comment>
<proteinExistence type="predicted"/>